<gene>
    <name evidence="1" type="ORF">L915_09351</name>
    <name evidence="2" type="ORF">L916_09257</name>
    <name evidence="3" type="ORF">L917_09191</name>
</gene>
<reference evidence="2 4" key="3">
    <citation type="submission" date="2013-11" db="EMBL/GenBank/DDBJ databases">
        <title>The Genome Sequence of Phytophthora parasitica CJ05E6.</title>
        <authorList>
            <consortium name="The Broad Institute Genomics Platform"/>
            <person name="Russ C."/>
            <person name="Tyler B."/>
            <person name="Panabieres F."/>
            <person name="Shan W."/>
            <person name="Tripathy S."/>
            <person name="Grunwald N."/>
            <person name="Machado M."/>
            <person name="Johnson C.S."/>
            <person name="Arredondo F."/>
            <person name="Hong C."/>
            <person name="Coffey M."/>
            <person name="Young S.K."/>
            <person name="Zeng Q."/>
            <person name="Gargeya S."/>
            <person name="Fitzgerald M."/>
            <person name="Abouelleil A."/>
            <person name="Alvarado L."/>
            <person name="Chapman S.B."/>
            <person name="Gainer-Dewar J."/>
            <person name="Goldberg J."/>
            <person name="Griggs A."/>
            <person name="Gujja S."/>
            <person name="Hansen M."/>
            <person name="Howarth C."/>
            <person name="Imamovic A."/>
            <person name="Ireland A."/>
            <person name="Larimer J."/>
            <person name="McCowan C."/>
            <person name="Murphy C."/>
            <person name="Pearson M."/>
            <person name="Poon T.W."/>
            <person name="Priest M."/>
            <person name="Roberts A."/>
            <person name="Saif S."/>
            <person name="Shea T."/>
            <person name="Sykes S."/>
            <person name="Wortman J."/>
            <person name="Nusbaum C."/>
            <person name="Birren B."/>
        </authorList>
    </citation>
    <scope>NUCLEOTIDE SEQUENCE [LARGE SCALE GENOMIC DNA]</scope>
    <source>
        <strain evidence="2 4">CJ05E6</strain>
    </source>
</reference>
<accession>W2J0U4</accession>
<evidence type="ECO:0000313" key="1">
    <source>
        <dbReference type="EMBL" id="ETK85982.1"/>
    </source>
</evidence>
<dbReference type="Proteomes" id="UP000053236">
    <property type="component" value="Unassembled WGS sequence"/>
</dbReference>
<evidence type="ECO:0000313" key="2">
    <source>
        <dbReference type="EMBL" id="ETL39407.1"/>
    </source>
</evidence>
<organism evidence="2 4">
    <name type="scientific">Phytophthora nicotianae</name>
    <name type="common">Potato buckeye rot agent</name>
    <name type="synonym">Phytophthora parasitica</name>
    <dbReference type="NCBI Taxonomy" id="4792"/>
    <lineage>
        <taxon>Eukaryota</taxon>
        <taxon>Sar</taxon>
        <taxon>Stramenopiles</taxon>
        <taxon>Oomycota</taxon>
        <taxon>Peronosporomycetes</taxon>
        <taxon>Peronosporales</taxon>
        <taxon>Peronosporaceae</taxon>
        <taxon>Phytophthora</taxon>
    </lineage>
</organism>
<proteinExistence type="predicted"/>
<name>W2J0U4_PHYNI</name>
<dbReference type="EMBL" id="KI673127">
    <property type="protein sequence ID" value="ETL39407.1"/>
    <property type="molecule type" value="Genomic_DNA"/>
</dbReference>
<evidence type="ECO:0000313" key="3">
    <source>
        <dbReference type="EMBL" id="ETL92530.1"/>
    </source>
</evidence>
<dbReference type="Proteomes" id="UP000054423">
    <property type="component" value="Unassembled WGS sequence"/>
</dbReference>
<evidence type="ECO:0000313" key="4">
    <source>
        <dbReference type="Proteomes" id="UP000053864"/>
    </source>
</evidence>
<reference evidence="1" key="2">
    <citation type="submission" date="2013-11" db="EMBL/GenBank/DDBJ databases">
        <title>The Genome Sequence of Phytophthora parasitica CJ02B3.</title>
        <authorList>
            <consortium name="The Broad Institute Genomics Platform"/>
            <person name="Russ C."/>
            <person name="Tyler B."/>
            <person name="Panabieres F."/>
            <person name="Shan W."/>
            <person name="Tripathy S."/>
            <person name="Grunwald N."/>
            <person name="Machado M."/>
            <person name="Johnson C.S."/>
            <person name="Arredondo F."/>
            <person name="Hong C."/>
            <person name="Coffey M."/>
            <person name="Young S.K."/>
            <person name="Zeng Q."/>
            <person name="Gargeya S."/>
            <person name="Fitzgerald M."/>
            <person name="Abouelleil A."/>
            <person name="Alvarado L."/>
            <person name="Chapman S.B."/>
            <person name="Gainer-Dewar J."/>
            <person name="Goldberg J."/>
            <person name="Griggs A."/>
            <person name="Gujja S."/>
            <person name="Hansen M."/>
            <person name="Howarth C."/>
            <person name="Imamovic A."/>
            <person name="Ireland A."/>
            <person name="Larimer J."/>
            <person name="McCowan C."/>
            <person name="Murphy C."/>
            <person name="Pearson M."/>
            <person name="Poon T.W."/>
            <person name="Priest M."/>
            <person name="Roberts A."/>
            <person name="Saif S."/>
            <person name="Shea T."/>
            <person name="Sykes S."/>
            <person name="Wortman J."/>
            <person name="Nusbaum C."/>
            <person name="Birren B."/>
        </authorList>
    </citation>
    <scope>NUCLEOTIDE SEQUENCE [LARGE SCALE GENOMIC DNA]</scope>
    <source>
        <strain evidence="1">CJ02B3</strain>
    </source>
</reference>
<dbReference type="AlphaFoldDB" id="W2J0U4"/>
<reference evidence="3" key="1">
    <citation type="submission" date="2013-11" db="EMBL/GenBank/DDBJ databases">
        <title>The Genome Sequence of Phytophthora parasitica CHvinca01.</title>
        <authorList>
            <consortium name="The Broad Institute Genomics Platform"/>
            <person name="Russ C."/>
            <person name="Tyler B."/>
            <person name="Panabieres F."/>
            <person name="Shan W."/>
            <person name="Tripathy S."/>
            <person name="Grunwald N."/>
            <person name="Machado M."/>
            <person name="Johnson C.S."/>
            <person name="Arredondo F."/>
            <person name="Hong C."/>
            <person name="Coffey M."/>
            <person name="Young S.K."/>
            <person name="Zeng Q."/>
            <person name="Gargeya S."/>
            <person name="Fitzgerald M."/>
            <person name="Abouelleil A."/>
            <person name="Alvarado L."/>
            <person name="Chapman S.B."/>
            <person name="Gainer-Dewar J."/>
            <person name="Goldberg J."/>
            <person name="Griggs A."/>
            <person name="Gujja S."/>
            <person name="Hansen M."/>
            <person name="Howarth C."/>
            <person name="Imamovic A."/>
            <person name="Ireland A."/>
            <person name="Larimer J."/>
            <person name="McCowan C."/>
            <person name="Murphy C."/>
            <person name="Pearson M."/>
            <person name="Poon T.W."/>
            <person name="Priest M."/>
            <person name="Roberts A."/>
            <person name="Saif S."/>
            <person name="Shea T."/>
            <person name="Sykes S."/>
            <person name="Wortman J."/>
            <person name="Nusbaum C."/>
            <person name="Birren B."/>
        </authorList>
    </citation>
    <scope>NUCLEOTIDE SEQUENCE [LARGE SCALE GENOMIC DNA]</scope>
    <source>
        <strain evidence="3">CHvinca01</strain>
    </source>
</reference>
<dbReference type="EMBL" id="KI686481">
    <property type="protein sequence ID" value="ETK85982.1"/>
    <property type="molecule type" value="Genomic_DNA"/>
</dbReference>
<sequence length="30" mass="3163">MLTFTRQGTLATLTLGVNGEGLSILLAEQN</sequence>
<dbReference type="Proteomes" id="UP000053864">
    <property type="component" value="Unassembled WGS sequence"/>
</dbReference>
<protein>
    <submittedName>
        <fullName evidence="2">Uncharacterized protein</fullName>
    </submittedName>
</protein>
<dbReference type="EMBL" id="KI679866">
    <property type="protein sequence ID" value="ETL92530.1"/>
    <property type="molecule type" value="Genomic_DNA"/>
</dbReference>